<reference evidence="10" key="1">
    <citation type="journal article" date="2021" name="PeerJ">
        <title>Extensive microbial diversity within the chicken gut microbiome revealed by metagenomics and culture.</title>
        <authorList>
            <person name="Gilroy R."/>
            <person name="Ravi A."/>
            <person name="Getino M."/>
            <person name="Pursley I."/>
            <person name="Horton D.L."/>
            <person name="Alikhan N.F."/>
            <person name="Baker D."/>
            <person name="Gharbi K."/>
            <person name="Hall N."/>
            <person name="Watson M."/>
            <person name="Adriaenssens E.M."/>
            <person name="Foster-Nyarko E."/>
            <person name="Jarju S."/>
            <person name="Secka A."/>
            <person name="Antonio M."/>
            <person name="Oren A."/>
            <person name="Chaudhuri R.R."/>
            <person name="La Ragione R."/>
            <person name="Hildebrand F."/>
            <person name="Pallen M.J."/>
        </authorList>
    </citation>
    <scope>NUCLEOTIDE SEQUENCE</scope>
    <source>
        <strain evidence="10">ChiBcec18-1249</strain>
    </source>
</reference>
<feature type="region of interest" description="Disordered" evidence="7">
    <location>
        <begin position="1"/>
        <end position="31"/>
    </location>
</feature>
<dbReference type="PANTHER" id="PTHR30349">
    <property type="entry name" value="PHAGE INTEGRASE-RELATED"/>
    <property type="match status" value="1"/>
</dbReference>
<organism evidence="10 11">
    <name type="scientific">Candidatus Oscillibacter excrementigallinarum</name>
    <dbReference type="NCBI Taxonomy" id="2838716"/>
    <lineage>
        <taxon>Bacteria</taxon>
        <taxon>Bacillati</taxon>
        <taxon>Bacillota</taxon>
        <taxon>Clostridia</taxon>
        <taxon>Eubacteriales</taxon>
        <taxon>Oscillospiraceae</taxon>
        <taxon>Oscillibacter</taxon>
    </lineage>
</organism>
<dbReference type="Gene3D" id="1.10.443.10">
    <property type="entry name" value="Intergrase catalytic core"/>
    <property type="match status" value="1"/>
</dbReference>
<dbReference type="GO" id="GO:0003677">
    <property type="term" value="F:DNA binding"/>
    <property type="evidence" value="ECO:0007669"/>
    <property type="project" value="UniProtKB-UniRule"/>
</dbReference>
<evidence type="ECO:0000256" key="2">
    <source>
        <dbReference type="ARBA" id="ARBA00008857"/>
    </source>
</evidence>
<dbReference type="InterPro" id="IPR044068">
    <property type="entry name" value="CB"/>
</dbReference>
<evidence type="ECO:0000313" key="10">
    <source>
        <dbReference type="EMBL" id="HJB13387.1"/>
    </source>
</evidence>
<dbReference type="PROSITE" id="PS51900">
    <property type="entry name" value="CB"/>
    <property type="match status" value="1"/>
</dbReference>
<comment type="caution">
    <text evidence="10">The sequence shown here is derived from an EMBL/GenBank/DDBJ whole genome shotgun (WGS) entry which is preliminary data.</text>
</comment>
<evidence type="ECO:0000259" key="9">
    <source>
        <dbReference type="PROSITE" id="PS51900"/>
    </source>
</evidence>
<dbReference type="Pfam" id="PF14659">
    <property type="entry name" value="Phage_int_SAM_3"/>
    <property type="match status" value="1"/>
</dbReference>
<dbReference type="AlphaFoldDB" id="A0A9D2RSS9"/>
<accession>A0A9D2RSS9</accession>
<feature type="domain" description="Core-binding (CB)" evidence="9">
    <location>
        <begin position="76"/>
        <end position="172"/>
    </location>
</feature>
<protein>
    <submittedName>
        <fullName evidence="10">Site-specific integrase</fullName>
    </submittedName>
</protein>
<dbReference type="EMBL" id="DWZJ01000055">
    <property type="protein sequence ID" value="HJB13387.1"/>
    <property type="molecule type" value="Genomic_DNA"/>
</dbReference>
<name>A0A9D2RSS9_9FIRM</name>
<evidence type="ECO:0000256" key="7">
    <source>
        <dbReference type="SAM" id="MobiDB-lite"/>
    </source>
</evidence>
<evidence type="ECO:0000313" key="11">
    <source>
        <dbReference type="Proteomes" id="UP000823824"/>
    </source>
</evidence>
<feature type="domain" description="Tyr recombinase" evidence="8">
    <location>
        <begin position="193"/>
        <end position="379"/>
    </location>
</feature>
<evidence type="ECO:0000256" key="4">
    <source>
        <dbReference type="ARBA" id="ARBA00023125"/>
    </source>
</evidence>
<reference evidence="10" key="2">
    <citation type="submission" date="2021-04" db="EMBL/GenBank/DDBJ databases">
        <authorList>
            <person name="Gilroy R."/>
        </authorList>
    </citation>
    <scope>NUCLEOTIDE SEQUENCE</scope>
    <source>
        <strain evidence="10">ChiBcec18-1249</strain>
    </source>
</reference>
<dbReference type="InterPro" id="IPR004107">
    <property type="entry name" value="Integrase_SAM-like_N"/>
</dbReference>
<keyword evidence="5" id="KW-0233">DNA recombination</keyword>
<evidence type="ECO:0000256" key="3">
    <source>
        <dbReference type="ARBA" id="ARBA00022908"/>
    </source>
</evidence>
<dbReference type="InterPro" id="IPR010998">
    <property type="entry name" value="Integrase_recombinase_N"/>
</dbReference>
<dbReference type="PANTHER" id="PTHR30349:SF91">
    <property type="entry name" value="INTA PROTEIN"/>
    <property type="match status" value="1"/>
</dbReference>
<dbReference type="GO" id="GO:0006310">
    <property type="term" value="P:DNA recombination"/>
    <property type="evidence" value="ECO:0007669"/>
    <property type="project" value="UniProtKB-KW"/>
</dbReference>
<evidence type="ECO:0000256" key="6">
    <source>
        <dbReference type="PROSITE-ProRule" id="PRU01248"/>
    </source>
</evidence>
<keyword evidence="3" id="KW-0229">DNA integration</keyword>
<dbReference type="InterPro" id="IPR050090">
    <property type="entry name" value="Tyrosine_recombinase_XerCD"/>
</dbReference>
<dbReference type="InterPro" id="IPR002104">
    <property type="entry name" value="Integrase_catalytic"/>
</dbReference>
<keyword evidence="4 6" id="KW-0238">DNA-binding</keyword>
<evidence type="ECO:0000256" key="5">
    <source>
        <dbReference type="ARBA" id="ARBA00023172"/>
    </source>
</evidence>
<dbReference type="Pfam" id="PF00589">
    <property type="entry name" value="Phage_integrase"/>
    <property type="match status" value="1"/>
</dbReference>
<dbReference type="InterPro" id="IPR011010">
    <property type="entry name" value="DNA_brk_join_enz"/>
</dbReference>
<comment type="function">
    <text evidence="1">Site-specific tyrosine recombinase, which acts by catalyzing the cutting and rejoining of the recombining DNA molecules.</text>
</comment>
<evidence type="ECO:0000256" key="1">
    <source>
        <dbReference type="ARBA" id="ARBA00003283"/>
    </source>
</evidence>
<dbReference type="PROSITE" id="PS51898">
    <property type="entry name" value="TYR_RECOMBINASE"/>
    <property type="match status" value="1"/>
</dbReference>
<comment type="similarity">
    <text evidence="2">Belongs to the 'phage' integrase family.</text>
</comment>
<dbReference type="Gene3D" id="1.10.150.130">
    <property type="match status" value="1"/>
</dbReference>
<dbReference type="GO" id="GO:0015074">
    <property type="term" value="P:DNA integration"/>
    <property type="evidence" value="ECO:0007669"/>
    <property type="project" value="UniProtKB-KW"/>
</dbReference>
<feature type="compositionally biased region" description="Basic and acidic residues" evidence="7">
    <location>
        <begin position="18"/>
        <end position="31"/>
    </location>
</feature>
<dbReference type="CDD" id="cd01189">
    <property type="entry name" value="INT_ICEBs1_C_like"/>
    <property type="match status" value="1"/>
</dbReference>
<sequence length="390" mass="43743">MAKKRANGEGSLRKRKDGRWEGRYTAGHDPETGKAIYKNVLGRTKTETAEKLKAAIGASMEVDDTKKPDDTKRENYTVSEWLEVWLEDWARMSLRPSTYQTYKGFMNNHIGPRIGKTPLEKLTSLEIQRLYKELLENGRVQSKESRSKPKGLAPKTVRNLHQMFSSALDVAAAQRLIRSNPAKGCTLPRVERQEMQTLTPDQLAAFFQEAKRSGVYELYYLDLATGLRRGELLGLKWTDIDLQRKTMRIQRSIARQNGSVGEAPLKTKNAYRTLPLSEDAVEVLKEQKKKAGDSPYVFPSPAGGPMSPDSVLHRLQRVLKRAGLPRIRFHDLRHTFATLALQNGVDVKTVSGMLGHYSAGFTLDTYAHVTTSAQIQAANTMGSVLATAER</sequence>
<dbReference type="InterPro" id="IPR013762">
    <property type="entry name" value="Integrase-like_cat_sf"/>
</dbReference>
<proteinExistence type="inferred from homology"/>
<dbReference type="SUPFAM" id="SSF56349">
    <property type="entry name" value="DNA breaking-rejoining enzymes"/>
    <property type="match status" value="1"/>
</dbReference>
<dbReference type="Proteomes" id="UP000823824">
    <property type="component" value="Unassembled WGS sequence"/>
</dbReference>
<evidence type="ECO:0000259" key="8">
    <source>
        <dbReference type="PROSITE" id="PS51898"/>
    </source>
</evidence>
<gene>
    <name evidence="10" type="ORF">H9787_06710</name>
</gene>